<proteinExistence type="predicted"/>
<gene>
    <name evidence="2" type="ORF">CKAN_00852200</name>
</gene>
<dbReference type="EMBL" id="QPKB01000003">
    <property type="protein sequence ID" value="RWR79919.1"/>
    <property type="molecule type" value="Genomic_DNA"/>
</dbReference>
<evidence type="ECO:0000256" key="1">
    <source>
        <dbReference type="SAM" id="MobiDB-lite"/>
    </source>
</evidence>
<feature type="region of interest" description="Disordered" evidence="1">
    <location>
        <begin position="99"/>
        <end position="125"/>
    </location>
</feature>
<dbReference type="AlphaFoldDB" id="A0A3S3MAD6"/>
<feature type="compositionally biased region" description="Basic and acidic residues" evidence="1">
    <location>
        <begin position="110"/>
        <end position="125"/>
    </location>
</feature>
<organism evidence="2 3">
    <name type="scientific">Cinnamomum micranthum f. kanehirae</name>
    <dbReference type="NCBI Taxonomy" id="337451"/>
    <lineage>
        <taxon>Eukaryota</taxon>
        <taxon>Viridiplantae</taxon>
        <taxon>Streptophyta</taxon>
        <taxon>Embryophyta</taxon>
        <taxon>Tracheophyta</taxon>
        <taxon>Spermatophyta</taxon>
        <taxon>Magnoliopsida</taxon>
        <taxon>Magnoliidae</taxon>
        <taxon>Laurales</taxon>
        <taxon>Lauraceae</taxon>
        <taxon>Cinnamomum</taxon>
    </lineage>
</organism>
<keyword evidence="3" id="KW-1185">Reference proteome</keyword>
<name>A0A3S3MAD6_9MAGN</name>
<comment type="caution">
    <text evidence="2">The sequence shown here is derived from an EMBL/GenBank/DDBJ whole genome shotgun (WGS) entry which is preliminary data.</text>
</comment>
<protein>
    <submittedName>
        <fullName evidence="2">Uncharacterized protein</fullName>
    </submittedName>
</protein>
<reference evidence="2 3" key="1">
    <citation type="journal article" date="2019" name="Nat. Plants">
        <title>Stout camphor tree genome fills gaps in understanding of flowering plant genome evolution.</title>
        <authorList>
            <person name="Chaw S.M."/>
            <person name="Liu Y.C."/>
            <person name="Wu Y.W."/>
            <person name="Wang H.Y."/>
            <person name="Lin C.I."/>
            <person name="Wu C.S."/>
            <person name="Ke H.M."/>
            <person name="Chang L.Y."/>
            <person name="Hsu C.Y."/>
            <person name="Yang H.T."/>
            <person name="Sudianto E."/>
            <person name="Hsu M.H."/>
            <person name="Wu K.P."/>
            <person name="Wang L.N."/>
            <person name="Leebens-Mack J.H."/>
            <person name="Tsai I.J."/>
        </authorList>
    </citation>
    <scope>NUCLEOTIDE SEQUENCE [LARGE SCALE GENOMIC DNA]</scope>
    <source>
        <strain evidence="3">cv. Chaw 1501</strain>
        <tissue evidence="2">Young leaves</tissue>
    </source>
</reference>
<dbReference type="Proteomes" id="UP000283530">
    <property type="component" value="Unassembled WGS sequence"/>
</dbReference>
<evidence type="ECO:0000313" key="2">
    <source>
        <dbReference type="EMBL" id="RWR79919.1"/>
    </source>
</evidence>
<accession>A0A3S3MAD6</accession>
<evidence type="ECO:0000313" key="3">
    <source>
        <dbReference type="Proteomes" id="UP000283530"/>
    </source>
</evidence>
<sequence>MGIKFMSLLTLLKLPNNMVALLCFLRGSSITLLSLRSLFLPADVNTIMLQVPLPEWSSINLNNGTFHQCLCPNKLILSSFRLWHASCASNLGRYLQIREEEEEEEEEEDKAIRESEEFTRVIERR</sequence>
<feature type="compositionally biased region" description="Acidic residues" evidence="1">
    <location>
        <begin position="99"/>
        <end position="109"/>
    </location>
</feature>